<dbReference type="Gene3D" id="3.30.40.10">
    <property type="entry name" value="Zinc/RING finger domain, C3HC4 (zinc finger)"/>
    <property type="match status" value="1"/>
</dbReference>
<evidence type="ECO:0000259" key="5">
    <source>
        <dbReference type="PROSITE" id="PS51292"/>
    </source>
</evidence>
<gene>
    <name evidence="6" type="ORF">AQUCO_06900003v1</name>
</gene>
<keyword evidence="4" id="KW-1133">Transmembrane helix</keyword>
<evidence type="ECO:0000313" key="7">
    <source>
        <dbReference type="Proteomes" id="UP000230069"/>
    </source>
</evidence>
<dbReference type="InterPro" id="IPR013083">
    <property type="entry name" value="Znf_RING/FYVE/PHD"/>
</dbReference>
<dbReference type="Pfam" id="PF12906">
    <property type="entry name" value="RINGv"/>
    <property type="match status" value="1"/>
</dbReference>
<dbReference type="EMBL" id="KZ305086">
    <property type="protein sequence ID" value="PIA28428.1"/>
    <property type="molecule type" value="Genomic_DNA"/>
</dbReference>
<dbReference type="GO" id="GO:0008270">
    <property type="term" value="F:zinc ion binding"/>
    <property type="evidence" value="ECO:0007669"/>
    <property type="project" value="UniProtKB-KW"/>
</dbReference>
<keyword evidence="1" id="KW-0479">Metal-binding</keyword>
<protein>
    <recommendedName>
        <fullName evidence="5">RING-CH-type domain-containing protein</fullName>
    </recommendedName>
</protein>
<evidence type="ECO:0000256" key="1">
    <source>
        <dbReference type="ARBA" id="ARBA00022723"/>
    </source>
</evidence>
<evidence type="ECO:0000313" key="6">
    <source>
        <dbReference type="EMBL" id="PIA28428.1"/>
    </source>
</evidence>
<reference evidence="6 7" key="1">
    <citation type="submission" date="2017-09" db="EMBL/GenBank/DDBJ databases">
        <title>WGS assembly of Aquilegia coerulea Goldsmith.</title>
        <authorList>
            <person name="Hodges S."/>
            <person name="Kramer E."/>
            <person name="Nordborg M."/>
            <person name="Tomkins J."/>
            <person name="Borevitz J."/>
            <person name="Derieg N."/>
            <person name="Yan J."/>
            <person name="Mihaltcheva S."/>
            <person name="Hayes R.D."/>
            <person name="Rokhsar D."/>
        </authorList>
    </citation>
    <scope>NUCLEOTIDE SEQUENCE [LARGE SCALE GENOMIC DNA]</scope>
    <source>
        <strain evidence="7">cv. Goldsmith</strain>
    </source>
</reference>
<accession>A0A2G5CAX4</accession>
<evidence type="ECO:0000256" key="4">
    <source>
        <dbReference type="SAM" id="Phobius"/>
    </source>
</evidence>
<dbReference type="SMART" id="SM00744">
    <property type="entry name" value="RINGv"/>
    <property type="match status" value="1"/>
</dbReference>
<feature type="transmembrane region" description="Helical" evidence="4">
    <location>
        <begin position="307"/>
        <end position="327"/>
    </location>
</feature>
<keyword evidence="4" id="KW-0472">Membrane</keyword>
<feature type="domain" description="RING-CH-type" evidence="5">
    <location>
        <begin position="111"/>
        <end position="175"/>
    </location>
</feature>
<keyword evidence="2" id="KW-0863">Zinc-finger</keyword>
<dbReference type="OrthoDB" id="1900797at2759"/>
<dbReference type="InterPro" id="IPR011016">
    <property type="entry name" value="Znf_RING-CH"/>
</dbReference>
<dbReference type="PANTHER" id="PTHR46214:SF12">
    <property type="entry name" value="RING_FYVE_PHD ZINC FINGER SUPERFAMILY PROTEIN"/>
    <property type="match status" value="1"/>
</dbReference>
<dbReference type="AlphaFoldDB" id="A0A2G5CAX4"/>
<dbReference type="PANTHER" id="PTHR46214">
    <property type="entry name" value="ZINC FINGER, RING-CH-TYPE"/>
    <property type="match status" value="1"/>
</dbReference>
<feature type="transmembrane region" description="Helical" evidence="4">
    <location>
        <begin position="272"/>
        <end position="295"/>
    </location>
</feature>
<dbReference type="Proteomes" id="UP000230069">
    <property type="component" value="Unassembled WGS sequence"/>
</dbReference>
<dbReference type="PROSITE" id="PS51292">
    <property type="entry name" value="ZF_RING_CH"/>
    <property type="match status" value="1"/>
</dbReference>
<evidence type="ECO:0000256" key="2">
    <source>
        <dbReference type="ARBA" id="ARBA00022771"/>
    </source>
</evidence>
<name>A0A2G5CAX4_AQUCA</name>
<organism evidence="6 7">
    <name type="scientific">Aquilegia coerulea</name>
    <name type="common">Rocky mountain columbine</name>
    <dbReference type="NCBI Taxonomy" id="218851"/>
    <lineage>
        <taxon>Eukaryota</taxon>
        <taxon>Viridiplantae</taxon>
        <taxon>Streptophyta</taxon>
        <taxon>Embryophyta</taxon>
        <taxon>Tracheophyta</taxon>
        <taxon>Spermatophyta</taxon>
        <taxon>Magnoliopsida</taxon>
        <taxon>Ranunculales</taxon>
        <taxon>Ranunculaceae</taxon>
        <taxon>Thalictroideae</taxon>
        <taxon>Aquilegia</taxon>
    </lineage>
</organism>
<evidence type="ECO:0000256" key="3">
    <source>
        <dbReference type="ARBA" id="ARBA00022833"/>
    </source>
</evidence>
<dbReference type="STRING" id="218851.A0A2G5CAX4"/>
<keyword evidence="7" id="KW-1185">Reference proteome</keyword>
<dbReference type="InParanoid" id="A0A2G5CAX4"/>
<keyword evidence="3" id="KW-0862">Zinc</keyword>
<dbReference type="SUPFAM" id="SSF57850">
    <property type="entry name" value="RING/U-box"/>
    <property type="match status" value="1"/>
</dbReference>
<sequence>MSLKEDHLQIGENTVKNERLCSNIKCENAVIYQPPRESTDKEGSLPTCRVCQCFESDSTGDAALGYLNIFSPLQDLPIWDGNKKNNTKDDENGAIHAKTSGRKSEVIEFVSTEGEVFICTTDIEAGSYNQQDTIINLGCSCKNDLALAHYACALKWFINHGSTVCEICGSLAKNIRLSDIKKIMTSLKDYESLRERTSNRDPTLATENISAVDSDAVAAIRIQRLGEISLWFSPHINDNINASTTVAPGGTGQNSSILIEDGFPPENPATKWAVEGTGIVVATGLLTVTLAWLIAPRIGKKKNGLHILLGGICALTVVLFLRFVSYLDIYFSVYEYYFFAFISERYYLLNAFCLSVTVHHTDLTEGIFWGGGWWSGFGFL</sequence>
<proteinExistence type="predicted"/>
<keyword evidence="4" id="KW-0812">Transmembrane</keyword>